<evidence type="ECO:0000313" key="2">
    <source>
        <dbReference type="EMBL" id="EER02247.1"/>
    </source>
</evidence>
<name>C5LLZ6_PERM5</name>
<sequence>MRVFTRGGRRSIISPRGEVNVHRLIPRGTKVQTLFTIGYGGKEPLCFDTNVGVTIISILGMIMHTALTGIVFTKFTLDSRNVKH</sequence>
<dbReference type="InParanoid" id="C5LLZ6"/>
<dbReference type="AlphaFoldDB" id="C5LLZ6"/>
<dbReference type="OrthoDB" id="273257at2759"/>
<evidence type="ECO:0008006" key="4">
    <source>
        <dbReference type="Google" id="ProtNLM"/>
    </source>
</evidence>
<feature type="transmembrane region" description="Helical" evidence="1">
    <location>
        <begin position="51"/>
        <end position="73"/>
    </location>
</feature>
<organism evidence="3">
    <name type="scientific">Perkinsus marinus (strain ATCC 50983 / TXsc)</name>
    <dbReference type="NCBI Taxonomy" id="423536"/>
    <lineage>
        <taxon>Eukaryota</taxon>
        <taxon>Sar</taxon>
        <taxon>Alveolata</taxon>
        <taxon>Perkinsozoa</taxon>
        <taxon>Perkinsea</taxon>
        <taxon>Perkinsida</taxon>
        <taxon>Perkinsidae</taxon>
        <taxon>Perkinsus</taxon>
    </lineage>
</organism>
<gene>
    <name evidence="2" type="ORF">Pmar_PMAR005440</name>
</gene>
<dbReference type="SUPFAM" id="SSF81324">
    <property type="entry name" value="Voltage-gated potassium channels"/>
    <property type="match status" value="1"/>
</dbReference>
<keyword evidence="1" id="KW-0472">Membrane</keyword>
<keyword evidence="1" id="KW-1133">Transmembrane helix</keyword>
<accession>C5LLZ6</accession>
<dbReference type="Proteomes" id="UP000007800">
    <property type="component" value="Unassembled WGS sequence"/>
</dbReference>
<reference evidence="2 3" key="1">
    <citation type="submission" date="2008-07" db="EMBL/GenBank/DDBJ databases">
        <authorList>
            <person name="El-Sayed N."/>
            <person name="Caler E."/>
            <person name="Inman J."/>
            <person name="Amedeo P."/>
            <person name="Hass B."/>
            <person name="Wortman J."/>
        </authorList>
    </citation>
    <scope>NUCLEOTIDE SEQUENCE [LARGE SCALE GENOMIC DNA]</scope>
    <source>
        <strain evidence="3">ATCC 50983 / TXsc</strain>
    </source>
</reference>
<dbReference type="GeneID" id="9055237"/>
<dbReference type="EMBL" id="GG683335">
    <property type="protein sequence ID" value="EER02247.1"/>
    <property type="molecule type" value="Genomic_DNA"/>
</dbReference>
<dbReference type="Gene3D" id="1.10.287.70">
    <property type="match status" value="1"/>
</dbReference>
<keyword evidence="1" id="KW-0812">Transmembrane</keyword>
<proteinExistence type="predicted"/>
<protein>
    <recommendedName>
        <fullName evidence="4">Potassium channel domain-containing protein</fullName>
    </recommendedName>
</protein>
<evidence type="ECO:0000313" key="3">
    <source>
        <dbReference type="Proteomes" id="UP000007800"/>
    </source>
</evidence>
<evidence type="ECO:0000256" key="1">
    <source>
        <dbReference type="SAM" id="Phobius"/>
    </source>
</evidence>
<keyword evidence="3" id="KW-1185">Reference proteome</keyword>
<dbReference type="RefSeq" id="XP_002769529.1">
    <property type="nucleotide sequence ID" value="XM_002769483.1"/>
</dbReference>